<evidence type="ECO:0000256" key="1">
    <source>
        <dbReference type="SAM" id="MobiDB-lite"/>
    </source>
</evidence>
<name>B4FEJ1_MAIZE</name>
<dbReference type="AlphaFoldDB" id="B4FEJ1"/>
<accession>B4FEJ1</accession>
<feature type="region of interest" description="Disordered" evidence="1">
    <location>
        <begin position="1"/>
        <end position="40"/>
    </location>
</feature>
<dbReference type="EMBL" id="BT035529">
    <property type="protein sequence ID" value="ACF80534.1"/>
    <property type="molecule type" value="mRNA"/>
</dbReference>
<feature type="region of interest" description="Disordered" evidence="1">
    <location>
        <begin position="55"/>
        <end position="75"/>
    </location>
</feature>
<proteinExistence type="evidence at transcript level"/>
<dbReference type="ExpressionAtlas" id="B4FEJ1">
    <property type="expression patterns" value="baseline and differential"/>
</dbReference>
<feature type="compositionally biased region" description="Gly residues" evidence="1">
    <location>
        <begin position="65"/>
        <end position="75"/>
    </location>
</feature>
<reference evidence="2" key="1">
    <citation type="journal article" date="2009" name="PLoS Genet.">
        <title>Sequencing, mapping, and analysis of 27,455 maize full-length cDNAs.</title>
        <authorList>
            <person name="Soderlund C."/>
            <person name="Descour A."/>
            <person name="Kudrna D."/>
            <person name="Bomhoff M."/>
            <person name="Boyd L."/>
            <person name="Currie J."/>
            <person name="Angelova A."/>
            <person name="Collura K."/>
            <person name="Wissotski M."/>
            <person name="Ashley E."/>
            <person name="Morrow D."/>
            <person name="Fernandes J."/>
            <person name="Walbot V."/>
            <person name="Yu Y."/>
        </authorList>
    </citation>
    <scope>NUCLEOTIDE SEQUENCE</scope>
    <source>
        <strain evidence="2">B73</strain>
    </source>
</reference>
<protein>
    <submittedName>
        <fullName evidence="2">Uncharacterized protein</fullName>
    </submittedName>
</protein>
<feature type="compositionally biased region" description="Low complexity" evidence="1">
    <location>
        <begin position="29"/>
        <end position="40"/>
    </location>
</feature>
<organism evidence="2">
    <name type="scientific">Zea mays</name>
    <name type="common">Maize</name>
    <dbReference type="NCBI Taxonomy" id="4577"/>
    <lineage>
        <taxon>Eukaryota</taxon>
        <taxon>Viridiplantae</taxon>
        <taxon>Streptophyta</taxon>
        <taxon>Embryophyta</taxon>
        <taxon>Tracheophyta</taxon>
        <taxon>Spermatophyta</taxon>
        <taxon>Magnoliopsida</taxon>
        <taxon>Liliopsida</taxon>
        <taxon>Poales</taxon>
        <taxon>Poaceae</taxon>
        <taxon>PACMAD clade</taxon>
        <taxon>Panicoideae</taxon>
        <taxon>Andropogonodae</taxon>
        <taxon>Andropogoneae</taxon>
        <taxon>Tripsacinae</taxon>
        <taxon>Zea</taxon>
    </lineage>
</organism>
<evidence type="ECO:0000313" key="2">
    <source>
        <dbReference type="EMBL" id="ACF80534.1"/>
    </source>
</evidence>
<sequence length="112" mass="11210">MATVHPQSPAGPTHLPQEERHGDAPVPPAVSGEPAAAAEAGGEIAALDKQLAVVGGGEERRPAGAGAGAASAGGGGKLVAEAMRKYAAPRSSRFHGVTRYEHGGVLPAFQWL</sequence>
<dbReference type="HOGENOM" id="CLU_148977_0_0_1"/>